<dbReference type="InterPro" id="IPR016181">
    <property type="entry name" value="Acyl_CoA_acyltransferase"/>
</dbReference>
<evidence type="ECO:0000313" key="5">
    <source>
        <dbReference type="Proteomes" id="UP000319525"/>
    </source>
</evidence>
<comment type="caution">
    <text evidence="4">The sequence shown here is derived from an EMBL/GenBank/DDBJ whole genome shotgun (WGS) entry which is preliminary data.</text>
</comment>
<dbReference type="Gene3D" id="3.40.630.30">
    <property type="match status" value="1"/>
</dbReference>
<dbReference type="PANTHER" id="PTHR43877">
    <property type="entry name" value="AMINOALKYLPHOSPHONATE N-ACETYLTRANSFERASE-RELATED-RELATED"/>
    <property type="match status" value="1"/>
</dbReference>
<dbReference type="OrthoDB" id="2935121at2"/>
<reference evidence="4 5" key="1">
    <citation type="submission" date="2019-06" db="EMBL/GenBank/DDBJ databases">
        <title>Whole genome shotgun sequence of Microbacterium testaceum NBRC 12675.</title>
        <authorList>
            <person name="Hosoyama A."/>
            <person name="Uohara A."/>
            <person name="Ohji S."/>
            <person name="Ichikawa N."/>
        </authorList>
    </citation>
    <scope>NUCLEOTIDE SEQUENCE [LARGE SCALE GENOMIC DNA]</scope>
    <source>
        <strain evidence="4 5">NBRC 12675</strain>
    </source>
</reference>
<gene>
    <name evidence="4" type="ORF">MTE01_12380</name>
</gene>
<dbReference type="Pfam" id="PF00583">
    <property type="entry name" value="Acetyltransf_1"/>
    <property type="match status" value="1"/>
</dbReference>
<protein>
    <recommendedName>
        <fullName evidence="3">N-acetyltransferase domain-containing protein</fullName>
    </recommendedName>
</protein>
<proteinExistence type="predicted"/>
<dbReference type="InterPro" id="IPR000182">
    <property type="entry name" value="GNAT_dom"/>
</dbReference>
<evidence type="ECO:0000256" key="2">
    <source>
        <dbReference type="ARBA" id="ARBA00023315"/>
    </source>
</evidence>
<dbReference type="AlphaFoldDB" id="A0A4Y3QKT2"/>
<dbReference type="InterPro" id="IPR050832">
    <property type="entry name" value="Bact_Acetyltransf"/>
</dbReference>
<dbReference type="EMBL" id="BJML01000002">
    <property type="protein sequence ID" value="GEB45293.1"/>
    <property type="molecule type" value="Genomic_DNA"/>
</dbReference>
<evidence type="ECO:0000256" key="1">
    <source>
        <dbReference type="ARBA" id="ARBA00022679"/>
    </source>
</evidence>
<keyword evidence="1" id="KW-0808">Transferase</keyword>
<evidence type="ECO:0000259" key="3">
    <source>
        <dbReference type="PROSITE" id="PS51186"/>
    </source>
</evidence>
<dbReference type="PROSITE" id="PS51186">
    <property type="entry name" value="GNAT"/>
    <property type="match status" value="1"/>
</dbReference>
<dbReference type="SUPFAM" id="SSF55729">
    <property type="entry name" value="Acyl-CoA N-acyltransferases (Nat)"/>
    <property type="match status" value="1"/>
</dbReference>
<dbReference type="GeneID" id="57143934"/>
<dbReference type="Proteomes" id="UP000319525">
    <property type="component" value="Unassembled WGS sequence"/>
</dbReference>
<keyword evidence="2" id="KW-0012">Acyltransferase</keyword>
<name>A0A4Y3QKT2_MICTE</name>
<evidence type="ECO:0000313" key="4">
    <source>
        <dbReference type="EMBL" id="GEB45293.1"/>
    </source>
</evidence>
<dbReference type="GO" id="GO:0016747">
    <property type="term" value="F:acyltransferase activity, transferring groups other than amino-acyl groups"/>
    <property type="evidence" value="ECO:0007669"/>
    <property type="project" value="InterPro"/>
</dbReference>
<sequence length="154" mass="16668">MSVTVREAVFPRDAAAVSALVGAYLRQTEAEKGERGLAADTFPERYAREIDDPAAAFTGRHALFATVDGADVGLVVSSTVPEGTELSRVWTDPRARGRGVGTALLTAALNGAVRPVRLSVWEWREPAVRMYRAAGFEVVPSWDDRPGLVCLELR</sequence>
<dbReference type="CDD" id="cd04301">
    <property type="entry name" value="NAT_SF"/>
    <property type="match status" value="1"/>
</dbReference>
<feature type="domain" description="N-acetyltransferase" evidence="3">
    <location>
        <begin position="3"/>
        <end position="154"/>
    </location>
</feature>
<dbReference type="RefSeq" id="WP_141376273.1">
    <property type="nucleotide sequence ID" value="NZ_BJML01000002.1"/>
</dbReference>
<organism evidence="4 5">
    <name type="scientific">Microbacterium testaceum</name>
    <name type="common">Aureobacterium testaceum</name>
    <name type="synonym">Brevibacterium testaceum</name>
    <dbReference type="NCBI Taxonomy" id="2033"/>
    <lineage>
        <taxon>Bacteria</taxon>
        <taxon>Bacillati</taxon>
        <taxon>Actinomycetota</taxon>
        <taxon>Actinomycetes</taxon>
        <taxon>Micrococcales</taxon>
        <taxon>Microbacteriaceae</taxon>
        <taxon>Microbacterium</taxon>
    </lineage>
</organism>
<accession>A0A4Y3QKT2</accession>